<evidence type="ECO:0000313" key="3">
    <source>
        <dbReference type="Proteomes" id="UP000297447"/>
    </source>
</evidence>
<evidence type="ECO:0000256" key="1">
    <source>
        <dbReference type="SAM" id="Phobius"/>
    </source>
</evidence>
<dbReference type="AlphaFoldDB" id="A0A4R8ZYT1"/>
<keyword evidence="3" id="KW-1185">Reference proteome</keyword>
<keyword evidence="1" id="KW-0812">Transmembrane</keyword>
<keyword evidence="1" id="KW-0472">Membrane</keyword>
<name>A0A4R8ZYT1_9MICO</name>
<proteinExistence type="predicted"/>
<protein>
    <submittedName>
        <fullName evidence="2">Uncharacterized protein</fullName>
    </submittedName>
</protein>
<feature type="transmembrane region" description="Helical" evidence="1">
    <location>
        <begin position="94"/>
        <end position="114"/>
    </location>
</feature>
<dbReference type="OrthoDB" id="5125140at2"/>
<comment type="caution">
    <text evidence="2">The sequence shown here is derived from an EMBL/GenBank/DDBJ whole genome shotgun (WGS) entry which is preliminary data.</text>
</comment>
<dbReference type="Proteomes" id="UP000297447">
    <property type="component" value="Unassembled WGS sequence"/>
</dbReference>
<sequence>MRIVTAILWLEALLLWGVTAWLVIELLTETPTSLGGAFALLGLSALAALWVSFIAFNLPRRRSWTRGGALTWQLVQIMVAIGAFQGVYARPDVGWALLAPSLLVIGLLFTRAVVAATSPVALYPDEPDDRD</sequence>
<keyword evidence="1" id="KW-1133">Transmembrane helix</keyword>
<feature type="transmembrane region" description="Helical" evidence="1">
    <location>
        <begin position="36"/>
        <end position="58"/>
    </location>
</feature>
<evidence type="ECO:0000313" key="2">
    <source>
        <dbReference type="EMBL" id="TFD49040.1"/>
    </source>
</evidence>
<gene>
    <name evidence="2" type="ORF">E3T55_13190</name>
</gene>
<reference evidence="2 3" key="1">
    <citation type="submission" date="2019-03" db="EMBL/GenBank/DDBJ databases">
        <title>Genomics of glacier-inhabiting Cryobacterium strains.</title>
        <authorList>
            <person name="Liu Q."/>
            <person name="Xin Y.-H."/>
        </authorList>
    </citation>
    <scope>NUCLEOTIDE SEQUENCE [LARGE SCALE GENOMIC DNA]</scope>
    <source>
        <strain evidence="2 3">Hh14</strain>
    </source>
</reference>
<dbReference type="EMBL" id="SOHE01000053">
    <property type="protein sequence ID" value="TFD49040.1"/>
    <property type="molecule type" value="Genomic_DNA"/>
</dbReference>
<feature type="transmembrane region" description="Helical" evidence="1">
    <location>
        <begin position="70"/>
        <end position="88"/>
    </location>
</feature>
<accession>A0A4R8ZYT1</accession>
<organism evidence="2 3">
    <name type="scientific">Cryobacterium frigoriphilum</name>
    <dbReference type="NCBI Taxonomy" id="1259150"/>
    <lineage>
        <taxon>Bacteria</taxon>
        <taxon>Bacillati</taxon>
        <taxon>Actinomycetota</taxon>
        <taxon>Actinomycetes</taxon>
        <taxon>Micrococcales</taxon>
        <taxon>Microbacteriaceae</taxon>
        <taxon>Cryobacterium</taxon>
    </lineage>
</organism>